<dbReference type="PROSITE" id="PS00486">
    <property type="entry name" value="DNA_MISMATCH_REPAIR_2"/>
    <property type="match status" value="1"/>
</dbReference>
<organism evidence="8 9">
    <name type="scientific">Nicrophorus vespilloides</name>
    <name type="common">Boreal carrion beetle</name>
    <dbReference type="NCBI Taxonomy" id="110193"/>
    <lineage>
        <taxon>Eukaryota</taxon>
        <taxon>Metazoa</taxon>
        <taxon>Ecdysozoa</taxon>
        <taxon>Arthropoda</taxon>
        <taxon>Hexapoda</taxon>
        <taxon>Insecta</taxon>
        <taxon>Pterygota</taxon>
        <taxon>Neoptera</taxon>
        <taxon>Endopterygota</taxon>
        <taxon>Coleoptera</taxon>
        <taxon>Polyphaga</taxon>
        <taxon>Staphyliniformia</taxon>
        <taxon>Silphidae</taxon>
        <taxon>Nicrophorinae</taxon>
        <taxon>Nicrophorus</taxon>
    </lineage>
</organism>
<dbReference type="SMART" id="SM00534">
    <property type="entry name" value="MUTSac"/>
    <property type="match status" value="1"/>
</dbReference>
<dbReference type="SUPFAM" id="SSF52540">
    <property type="entry name" value="P-loop containing nucleoside triphosphate hydrolases"/>
    <property type="match status" value="1"/>
</dbReference>
<dbReference type="PANTHER" id="PTHR11361:SF21">
    <property type="entry name" value="MUTS PROTEIN HOMOLOG 4"/>
    <property type="match status" value="1"/>
</dbReference>
<keyword evidence="8" id="KW-1185">Reference proteome</keyword>
<dbReference type="Pfam" id="PF05190">
    <property type="entry name" value="MutS_IV"/>
    <property type="match status" value="1"/>
</dbReference>
<dbReference type="InterPro" id="IPR018247">
    <property type="entry name" value="EF_Hand_1_Ca_BS"/>
</dbReference>
<dbReference type="InterPro" id="IPR007860">
    <property type="entry name" value="DNA_mmatch_repair_MutS_con_dom"/>
</dbReference>
<evidence type="ECO:0000313" key="8">
    <source>
        <dbReference type="Proteomes" id="UP000695000"/>
    </source>
</evidence>
<keyword evidence="2" id="KW-0547">Nucleotide-binding</keyword>
<name>A0ABM1M8R1_NICVS</name>
<comment type="similarity">
    <text evidence="1">Belongs to the DNA mismatch repair MutS family.</text>
</comment>
<evidence type="ECO:0000256" key="4">
    <source>
        <dbReference type="ARBA" id="ARBA00023125"/>
    </source>
</evidence>
<dbReference type="PANTHER" id="PTHR11361">
    <property type="entry name" value="DNA MISMATCH REPAIR PROTEIN MUTS FAMILY MEMBER"/>
    <property type="match status" value="1"/>
</dbReference>
<proteinExistence type="inferred from homology"/>
<sequence length="1409" mass="159677">MNVNDGFFRNWMVKSKKNQRGKTLNLLTVQEGLSSEQKRTKRHGNVFDSTSSASSDLAWKNNNNNTKTSLNGSASTRSNYSSADGKITFDVLAITEGRGEASCEVGIACLNIAESSLVLSQISDTSSYVNVLTKINIMGPNEIVIPLTMVQSRLTAKLKQQFQGLKITAITRQCFNKANGIEYVKKVCAPAWNSIFLILQHKYYALAATSALFAYIESKLYKYFASESMKVEYQESEGYAIIDVFTADKLELVACALPSSDSKYSSLRGILNHCVTKIGSRILRATLLQPPCSLQDIEERLDCVEELIRNPDKIYAIQEHLKKLTNVDQLLTLGTILPDQANNCSGRQLNYIMLLNSLLRLLEPLLEVLENLPQQFFVEVRECLGCEELAKLKTMVSELIHCEASPRSGERGTMERCFAVKAGVNEFLDILRENYTKRLNSMNEYVQELAREHNLNLKLVENTKKGYHIVLPLDKREMRASKMPILPKEFIQVQRLNTQMTMKTMQILMHTARLDDVTVEILKLSNVIIYYLLLETQKNLPIFYKVCELVAKLDLIQSLAKASCDLKYVRPKFLDFLEIHDGRHPLLDYLSDIEPVPNYTFASPYHNMHIVTGPNGSGKSIFIRQIVLLQVMAQIGCFVPASSATFRIADRIFARIYLEDNMDCGASAFTLEMKEIKYFLTAMTKSSLIVVDELCRSTSIKDGTALAAAICEKFITQPAFIFFTTHYTDITRLSQLYYGVQCWQMEATVVEGPNRRHLKCTHRVLPGVTCLKEYAIYLAKCSWHEDTIEDVELILEQLQKPKDLQMRYAIEPPARLKYDLESELKIMKSKSELTVSALHDKLTAYQIDLEKFGITMRLDEIRAPGGNEMKAVDNDMQDDDDDDDDHVNVEEYENEMEINEKYVLEFESSKSFVTAEVEAESPHPDNNNACDLKKPKSPDLLSVNELQFAVNLLRGENFRTSTPISSVRNIDNGESEKVDDVLLEVVQNEQSRGWENIEGRSFDCTKLVNDFIENPKHILSDISRIICELSMDSRQCTEMNEIEKDSDRKEDIDDSIFLQNTVPIDCEQSWQKEERRIWSLNINAEFEANDNVNDSINLNDEWIANNSKNGGKCNSTLPKLDAFSVDLGNAELRNIDGGNVIYESPSSSLIAGGGKRFKLNLETDGSNQMMMKPLSNIFEEPAAFADFSYQDEDGRISVEKHEKVKPARPSSLNEELSTRNTDCEDVGGGAEFSSFDDYQSSLRKKAVHELSVKEINSLYRAKDMELKESGDVEAYGNEIANRPNAKQIRAIESIATAFRTANGSVAIPSTSKRKPKRPNKSRFQTPLKFGASFDVSVFSDKNSTIFHELMRSDKSGRGDDFDYMKFKATFDKNATTSSCPHRSSDGKTDFYKRNEDEMNRIMQKYLQDK</sequence>
<dbReference type="InterPro" id="IPR036187">
    <property type="entry name" value="DNA_mismatch_repair_MutS_sf"/>
</dbReference>
<reference evidence="9" key="1">
    <citation type="submission" date="2025-08" db="UniProtKB">
        <authorList>
            <consortium name="RefSeq"/>
        </authorList>
    </citation>
    <scope>IDENTIFICATION</scope>
    <source>
        <tissue evidence="9">Whole Larva</tissue>
    </source>
</reference>
<keyword evidence="5" id="KW-0469">Meiosis</keyword>
<dbReference type="PROSITE" id="PS00018">
    <property type="entry name" value="EF_HAND_1"/>
    <property type="match status" value="1"/>
</dbReference>
<dbReference type="Pfam" id="PF00488">
    <property type="entry name" value="MutS_V"/>
    <property type="match status" value="1"/>
</dbReference>
<dbReference type="SMART" id="SM00533">
    <property type="entry name" value="MUTSd"/>
    <property type="match status" value="1"/>
</dbReference>
<evidence type="ECO:0000256" key="3">
    <source>
        <dbReference type="ARBA" id="ARBA00022840"/>
    </source>
</evidence>
<evidence type="ECO:0000256" key="1">
    <source>
        <dbReference type="ARBA" id="ARBA00006271"/>
    </source>
</evidence>
<gene>
    <name evidence="9" type="primary">LOC108558536</name>
</gene>
<feature type="compositionally biased region" description="Basic and acidic residues" evidence="6">
    <location>
        <begin position="1382"/>
        <end position="1393"/>
    </location>
</feature>
<keyword evidence="4" id="KW-0238">DNA-binding</keyword>
<dbReference type="RefSeq" id="XP_017770961.1">
    <property type="nucleotide sequence ID" value="XM_017915472.1"/>
</dbReference>
<dbReference type="Proteomes" id="UP000695000">
    <property type="component" value="Unplaced"/>
</dbReference>
<dbReference type="InterPro" id="IPR007861">
    <property type="entry name" value="DNA_mismatch_repair_MutS_clamp"/>
</dbReference>
<dbReference type="Gene3D" id="1.10.1420.10">
    <property type="match status" value="2"/>
</dbReference>
<accession>A0ABM1M8R1</accession>
<dbReference type="InterPro" id="IPR000432">
    <property type="entry name" value="DNA_mismatch_repair_MutS_C"/>
</dbReference>
<feature type="region of interest" description="Disordered" evidence="6">
    <location>
        <begin position="33"/>
        <end position="81"/>
    </location>
</feature>
<feature type="compositionally biased region" description="Polar residues" evidence="6">
    <location>
        <begin position="69"/>
        <end position="81"/>
    </location>
</feature>
<dbReference type="Gene3D" id="3.30.420.110">
    <property type="entry name" value="MutS, connector domain"/>
    <property type="match status" value="1"/>
</dbReference>
<evidence type="ECO:0000256" key="6">
    <source>
        <dbReference type="SAM" id="MobiDB-lite"/>
    </source>
</evidence>
<dbReference type="Pfam" id="PF05192">
    <property type="entry name" value="MutS_III"/>
    <property type="match status" value="1"/>
</dbReference>
<evidence type="ECO:0000259" key="7">
    <source>
        <dbReference type="PROSITE" id="PS00486"/>
    </source>
</evidence>
<evidence type="ECO:0000256" key="5">
    <source>
        <dbReference type="ARBA" id="ARBA00023254"/>
    </source>
</evidence>
<evidence type="ECO:0000256" key="2">
    <source>
        <dbReference type="ARBA" id="ARBA00022741"/>
    </source>
</evidence>
<keyword evidence="3" id="KW-0067">ATP-binding</keyword>
<dbReference type="Pfam" id="PF05188">
    <property type="entry name" value="MutS_II"/>
    <property type="match status" value="1"/>
</dbReference>
<dbReference type="InterPro" id="IPR007696">
    <property type="entry name" value="DNA_mismatch_repair_MutS_core"/>
</dbReference>
<dbReference type="Gene3D" id="3.40.50.300">
    <property type="entry name" value="P-loop containing nucleotide triphosphate hydrolases"/>
    <property type="match status" value="1"/>
</dbReference>
<evidence type="ECO:0000313" key="9">
    <source>
        <dbReference type="RefSeq" id="XP_017770961.1"/>
    </source>
</evidence>
<feature type="domain" description="DNA mismatch repair proteins mutS family" evidence="7">
    <location>
        <begin position="687"/>
        <end position="703"/>
    </location>
</feature>
<dbReference type="SUPFAM" id="SSF48334">
    <property type="entry name" value="DNA repair protein MutS, domain III"/>
    <property type="match status" value="1"/>
</dbReference>
<protein>
    <submittedName>
        <fullName evidence="9">MutS protein homolog 4-like</fullName>
    </submittedName>
</protein>
<feature type="region of interest" description="Disordered" evidence="6">
    <location>
        <begin position="1373"/>
        <end position="1393"/>
    </location>
</feature>
<dbReference type="InterPro" id="IPR027417">
    <property type="entry name" value="P-loop_NTPase"/>
</dbReference>
<dbReference type="InterPro" id="IPR036678">
    <property type="entry name" value="MutS_con_dom_sf"/>
</dbReference>
<dbReference type="InterPro" id="IPR045076">
    <property type="entry name" value="MutS"/>
</dbReference>
<dbReference type="GeneID" id="108558536"/>